<dbReference type="Pfam" id="PF04085">
    <property type="entry name" value="MreC"/>
    <property type="match status" value="1"/>
</dbReference>
<dbReference type="PANTHER" id="PTHR34138:SF1">
    <property type="entry name" value="CELL SHAPE-DETERMINING PROTEIN MREC"/>
    <property type="match status" value="1"/>
</dbReference>
<dbReference type="EMBL" id="VVUY01000004">
    <property type="protein sequence ID" value="KAA2562665.1"/>
    <property type="molecule type" value="Genomic_DNA"/>
</dbReference>
<reference evidence="8" key="4">
    <citation type="submission" date="2022-06" db="EMBL/GenBank/DDBJ databases">
        <title>Isolation of gut microbiota from human fecal samples.</title>
        <authorList>
            <person name="Pamer E.G."/>
            <person name="Barat B."/>
            <person name="Waligurski E."/>
            <person name="Medina S."/>
            <person name="Paddock L."/>
            <person name="Mostad J."/>
        </authorList>
    </citation>
    <scope>NUCLEOTIDE SEQUENCE</scope>
    <source>
        <strain evidence="8">DFI.6.22</strain>
    </source>
</reference>
<evidence type="ECO:0000259" key="6">
    <source>
        <dbReference type="Pfam" id="PF04085"/>
    </source>
</evidence>
<evidence type="ECO:0000256" key="2">
    <source>
        <dbReference type="ARBA" id="ARBA00013855"/>
    </source>
</evidence>
<accession>A0A1Y3R676</accession>
<gene>
    <name evidence="9" type="ORF">B5G41_02465</name>
    <name evidence="7" type="ORF">F2S36_06910</name>
    <name evidence="8" type="ORF">NE651_12155</name>
</gene>
<dbReference type="Proteomes" id="UP000195772">
    <property type="component" value="Unassembled WGS sequence"/>
</dbReference>
<evidence type="ECO:0000256" key="3">
    <source>
        <dbReference type="ARBA" id="ARBA00022960"/>
    </source>
</evidence>
<dbReference type="GeneID" id="59807778"/>
<evidence type="ECO:0000256" key="1">
    <source>
        <dbReference type="ARBA" id="ARBA00009369"/>
    </source>
</evidence>
<dbReference type="InterPro" id="IPR042175">
    <property type="entry name" value="Cell/Rod_MreC_2"/>
</dbReference>
<evidence type="ECO:0000256" key="5">
    <source>
        <dbReference type="SAM" id="Phobius"/>
    </source>
</evidence>
<evidence type="ECO:0000313" key="7">
    <source>
        <dbReference type="EMBL" id="KAA2562665.1"/>
    </source>
</evidence>
<dbReference type="RefSeq" id="WP_022333701.1">
    <property type="nucleotide sequence ID" value="NZ_DAWDUM010000006.1"/>
</dbReference>
<dbReference type="InterPro" id="IPR055342">
    <property type="entry name" value="MreC_beta-barrel_core"/>
</dbReference>
<dbReference type="Gene3D" id="2.40.10.350">
    <property type="entry name" value="Rod shape-determining protein MreC, domain 2"/>
    <property type="match status" value="1"/>
</dbReference>
<reference evidence="7 11" key="3">
    <citation type="journal article" date="2019" name="Nat. Med.">
        <title>A library of human gut bacterial isolates paired with longitudinal multiomics data enables mechanistic microbiome research.</title>
        <authorList>
            <person name="Poyet M."/>
            <person name="Groussin M."/>
            <person name="Gibbons S.M."/>
            <person name="Avila-Pacheco J."/>
            <person name="Jiang X."/>
            <person name="Kearney S.M."/>
            <person name="Perrotta A.R."/>
            <person name="Berdy B."/>
            <person name="Zhao S."/>
            <person name="Lieberman T.D."/>
            <person name="Swanson P.K."/>
            <person name="Smith M."/>
            <person name="Roesemann S."/>
            <person name="Alexander J.E."/>
            <person name="Rich S.A."/>
            <person name="Livny J."/>
            <person name="Vlamakis H."/>
            <person name="Clish C."/>
            <person name="Bullock K."/>
            <person name="Deik A."/>
            <person name="Scott J."/>
            <person name="Pierce K.A."/>
            <person name="Xavier R.J."/>
            <person name="Alm E.J."/>
        </authorList>
    </citation>
    <scope>NUCLEOTIDE SEQUENCE [LARGE SCALE GENOMIC DNA]</scope>
    <source>
        <strain evidence="7 11">BIOML-A204</strain>
    </source>
</reference>
<dbReference type="PANTHER" id="PTHR34138">
    <property type="entry name" value="CELL SHAPE-DETERMINING PROTEIN MREC"/>
    <property type="match status" value="1"/>
</dbReference>
<comment type="similarity">
    <text evidence="1">Belongs to the MreC family.</text>
</comment>
<dbReference type="Proteomes" id="UP001205035">
    <property type="component" value="Unassembled WGS sequence"/>
</dbReference>
<dbReference type="OrthoDB" id="9811827at2"/>
<dbReference type="Gene3D" id="2.40.10.340">
    <property type="entry name" value="Rod shape-determining protein MreC, domain 1"/>
    <property type="match status" value="1"/>
</dbReference>
<dbReference type="EMBL" id="JANGBQ010000019">
    <property type="protein sequence ID" value="MCQ5083635.1"/>
    <property type="molecule type" value="Genomic_DNA"/>
</dbReference>
<feature type="domain" description="Rod shape-determining protein MreC beta-barrel core" evidence="6">
    <location>
        <begin position="112"/>
        <end position="260"/>
    </location>
</feature>
<evidence type="ECO:0000313" key="10">
    <source>
        <dbReference type="Proteomes" id="UP000195772"/>
    </source>
</evidence>
<comment type="caution">
    <text evidence="9">The sequence shown here is derived from an EMBL/GenBank/DDBJ whole genome shotgun (WGS) entry which is preliminary data.</text>
</comment>
<dbReference type="GO" id="GO:0005886">
    <property type="term" value="C:plasma membrane"/>
    <property type="evidence" value="ECO:0007669"/>
    <property type="project" value="TreeGrafter"/>
</dbReference>
<keyword evidence="3" id="KW-0133">Cell shape</keyword>
<sequence length="285" mass="32062">MRKLLEFIRSVYVVVLFVVLEAIAISYYAHSTYYTQARLLARSNQLVGGVHGLFAGVRHYFSLGRENRELLAHVARMKEQLAMYEEAETAARLDGYMQDIGVSKYRIMTASVTSNTVNRAQNLIVLNRGRRDGVAEEMAVLSSDGAMAGYVVDCTERYAVAMSVLNTSFRASGKLAGSDYFGSIYWDGGDQHTVVLDELSKYADPQPGQEVVTTGFSQYFPADVLIGWVESAHLNETRTAYRVHVRLAAEMTRLTDVILVENRDLTEVRELQNSEKVEQHTRQNR</sequence>
<dbReference type="AlphaFoldDB" id="A0A1Y3R676"/>
<keyword evidence="5" id="KW-1133">Transmembrane helix</keyword>
<evidence type="ECO:0000313" key="11">
    <source>
        <dbReference type="Proteomes" id="UP000323119"/>
    </source>
</evidence>
<feature type="transmembrane region" description="Helical" evidence="5">
    <location>
        <begin position="7"/>
        <end position="29"/>
    </location>
</feature>
<dbReference type="EMBL" id="NFHB01000001">
    <property type="protein sequence ID" value="OUN05169.1"/>
    <property type="molecule type" value="Genomic_DNA"/>
</dbReference>
<organism evidence="9 10">
    <name type="scientific">Alistipes onderdonkii</name>
    <dbReference type="NCBI Taxonomy" id="328813"/>
    <lineage>
        <taxon>Bacteria</taxon>
        <taxon>Pseudomonadati</taxon>
        <taxon>Bacteroidota</taxon>
        <taxon>Bacteroidia</taxon>
        <taxon>Bacteroidales</taxon>
        <taxon>Rikenellaceae</taxon>
        <taxon>Alistipes</taxon>
    </lineage>
</organism>
<dbReference type="InterPro" id="IPR042177">
    <property type="entry name" value="Cell/Rod_1"/>
</dbReference>
<evidence type="ECO:0000256" key="4">
    <source>
        <dbReference type="ARBA" id="ARBA00032089"/>
    </source>
</evidence>
<proteinExistence type="inferred from homology"/>
<dbReference type="eggNOG" id="COG1792">
    <property type="taxonomic scope" value="Bacteria"/>
</dbReference>
<protein>
    <recommendedName>
        <fullName evidence="2">Cell shape-determining protein MreC</fullName>
    </recommendedName>
    <alternativeName>
        <fullName evidence="4">Cell shape protein MreC</fullName>
    </alternativeName>
</protein>
<keyword evidence="5" id="KW-0812">Transmembrane</keyword>
<keyword evidence="5" id="KW-0472">Membrane</keyword>
<evidence type="ECO:0000313" key="8">
    <source>
        <dbReference type="EMBL" id="MCQ5083635.1"/>
    </source>
</evidence>
<reference evidence="9" key="2">
    <citation type="journal article" date="2018" name="BMC Genomics">
        <title>Whole genome sequencing and function prediction of 133 gut anaerobes isolated from chicken caecum in pure cultures.</title>
        <authorList>
            <person name="Medvecky M."/>
            <person name="Cejkova D."/>
            <person name="Polansky O."/>
            <person name="Karasova D."/>
            <person name="Kubasova T."/>
            <person name="Cizek A."/>
            <person name="Rychlik I."/>
        </authorList>
    </citation>
    <scope>NUCLEOTIDE SEQUENCE</scope>
    <source>
        <strain evidence="9">An90</strain>
    </source>
</reference>
<dbReference type="GO" id="GO:0008360">
    <property type="term" value="P:regulation of cell shape"/>
    <property type="evidence" value="ECO:0007669"/>
    <property type="project" value="UniProtKB-KW"/>
</dbReference>
<dbReference type="InterPro" id="IPR007221">
    <property type="entry name" value="MreC"/>
</dbReference>
<evidence type="ECO:0000313" key="9">
    <source>
        <dbReference type="EMBL" id="OUN05169.1"/>
    </source>
</evidence>
<reference evidence="10" key="1">
    <citation type="submission" date="2017-04" db="EMBL/GenBank/DDBJ databases">
        <title>Function of individual gut microbiota members based on whole genome sequencing of pure cultures obtained from chicken caecum.</title>
        <authorList>
            <person name="Medvecky M."/>
            <person name="Cejkova D."/>
            <person name="Polansky O."/>
            <person name="Karasova D."/>
            <person name="Kubasova T."/>
            <person name="Cizek A."/>
            <person name="Rychlik I."/>
        </authorList>
    </citation>
    <scope>NUCLEOTIDE SEQUENCE [LARGE SCALE GENOMIC DNA]</scope>
    <source>
        <strain evidence="10">An90</strain>
    </source>
</reference>
<name>A0A1Y3R676_9BACT</name>
<dbReference type="Proteomes" id="UP000323119">
    <property type="component" value="Unassembled WGS sequence"/>
</dbReference>